<keyword evidence="3 4" id="KW-0786">Thiamine pyrophosphate</keyword>
<sequence>MADIMPLALHVPEPAVRPGGVPDFSSVKIPKAGAVPRPEVDIGSEAIRDLAFSIIRVLNRNGEAVGPWSGLLTDDDLRDGLRHMLTLRTFDARMLLSQRQGKTSFYMQHLGEEAISCAFQKALSPGDMNFPTYRQAGLLIASGYPLAAMICQIYSNIRDPLKGRQLPVLYSSKPHGFFTVSGNLATQYVQAVGWAMASAIRNDTKIAAAWIGDGSTAESDFHAALVFASTYKAPVVLNIVNNQWAISTFQGIARGGAGTFAARGLGFGIPALRVDGNDYLAVHAVAQWAIERARRNLGPTLVEYVTYRVGAHSTSDDPSAYRPKTESDAWPLGDPIIRLKNHLILQGAWSEERHKQAEAEILETVIAAQKEAESFGTLHSGEKPSAREMFEGVYAEMPPHLLRQRQRAGV</sequence>
<dbReference type="InterPro" id="IPR050771">
    <property type="entry name" value="Alpha-ketoacid_DH_E1_comp"/>
</dbReference>
<dbReference type="CDD" id="cd02000">
    <property type="entry name" value="TPP_E1_PDC_ADC_BCADC"/>
    <property type="match status" value="1"/>
</dbReference>
<dbReference type="Pfam" id="PF12573">
    <property type="entry name" value="OxoDH_E1alpha_N"/>
    <property type="match status" value="1"/>
</dbReference>
<reference evidence="7" key="2">
    <citation type="journal article" date="2021" name="Front. Microbiol.">
        <title>Comprehensive Comparative Genomics and Phenotyping of Methylobacterium Species.</title>
        <authorList>
            <person name="Alessa O."/>
            <person name="Ogura Y."/>
            <person name="Fujitani Y."/>
            <person name="Takami H."/>
            <person name="Hayashi T."/>
            <person name="Sahin N."/>
            <person name="Tani A."/>
        </authorList>
    </citation>
    <scope>NUCLEOTIDE SEQUENCE</scope>
    <source>
        <strain evidence="7">DSM 22415</strain>
    </source>
</reference>
<dbReference type="PANTHER" id="PTHR43380:SF1">
    <property type="entry name" value="2-OXOISOVALERATE DEHYDROGENASE SUBUNIT ALPHA, MITOCHONDRIAL"/>
    <property type="match status" value="1"/>
</dbReference>
<name>A0A564G500_9HYPH</name>
<evidence type="ECO:0000313" key="10">
    <source>
        <dbReference type="Proteomes" id="UP001055303"/>
    </source>
</evidence>
<dbReference type="InterPro" id="IPR029061">
    <property type="entry name" value="THDP-binding"/>
</dbReference>
<protein>
    <recommendedName>
        <fullName evidence="4">2-oxoisovalerate dehydrogenase subunit alpha</fullName>
        <ecNumber evidence="4">1.2.4.4</ecNumber>
    </recommendedName>
    <alternativeName>
        <fullName evidence="4">Branched-chain alpha-keto acid dehydrogenase E1 component alpha chain</fullName>
    </alternativeName>
</protein>
<comment type="catalytic activity">
    <reaction evidence="4">
        <text>N(6)-[(R)-lipoyl]-L-lysyl-[protein] + 3-methyl-2-oxobutanoate + H(+) = N(6)-[(R)-S(8)-2-methylpropanoyldihydrolipoyl]-L-lysyl-[protein] + CO2</text>
        <dbReference type="Rhea" id="RHEA:13457"/>
        <dbReference type="Rhea" id="RHEA-COMP:10474"/>
        <dbReference type="Rhea" id="RHEA-COMP:10497"/>
        <dbReference type="ChEBI" id="CHEBI:11851"/>
        <dbReference type="ChEBI" id="CHEBI:15378"/>
        <dbReference type="ChEBI" id="CHEBI:16526"/>
        <dbReference type="ChEBI" id="CHEBI:83099"/>
        <dbReference type="ChEBI" id="CHEBI:83142"/>
        <dbReference type="EC" id="1.2.4.4"/>
    </reaction>
</comment>
<dbReference type="InterPro" id="IPR001017">
    <property type="entry name" value="DH_E1"/>
</dbReference>
<evidence type="ECO:0000256" key="2">
    <source>
        <dbReference type="ARBA" id="ARBA00023002"/>
    </source>
</evidence>
<dbReference type="Pfam" id="PF00676">
    <property type="entry name" value="E1_dh"/>
    <property type="match status" value="1"/>
</dbReference>
<dbReference type="EMBL" id="BPQI01000219">
    <property type="protein sequence ID" value="GJD59516.1"/>
    <property type="molecule type" value="Genomic_DNA"/>
</dbReference>
<reference evidence="7" key="3">
    <citation type="submission" date="2021-08" db="EMBL/GenBank/DDBJ databases">
        <authorList>
            <person name="Tani A."/>
            <person name="Ola A."/>
            <person name="Ogura Y."/>
            <person name="Katsura K."/>
            <person name="Hayashi T."/>
        </authorList>
    </citation>
    <scope>NUCLEOTIDE SEQUENCE</scope>
    <source>
        <strain evidence="7">DSM 22415</strain>
    </source>
</reference>
<dbReference type="OrthoDB" id="9766715at2"/>
<proteinExistence type="inferred from homology"/>
<evidence type="ECO:0000256" key="4">
    <source>
        <dbReference type="RuleBase" id="RU365014"/>
    </source>
</evidence>
<dbReference type="GO" id="GO:0003863">
    <property type="term" value="F:branched-chain 2-oxo acid dehydrogenase activity"/>
    <property type="evidence" value="ECO:0007669"/>
    <property type="project" value="UniProtKB-EC"/>
</dbReference>
<feature type="domain" description="Dehydrogenase E1 component" evidence="5">
    <location>
        <begin position="82"/>
        <end position="377"/>
    </location>
</feature>
<dbReference type="PANTHER" id="PTHR43380">
    <property type="entry name" value="2-OXOISOVALERATE DEHYDROGENASE SUBUNIT ALPHA, MITOCHONDRIAL"/>
    <property type="match status" value="1"/>
</dbReference>
<reference evidence="8 9" key="1">
    <citation type="submission" date="2019-06" db="EMBL/GenBank/DDBJ databases">
        <authorList>
            <person name="Rodrigo-Torres L."/>
            <person name="Arahal R. D."/>
            <person name="Lucena T."/>
        </authorList>
    </citation>
    <scope>NUCLEOTIDE SEQUENCE [LARGE SCALE GENOMIC DNA]</scope>
    <source>
        <strain evidence="8 9">SW08-7</strain>
    </source>
</reference>
<dbReference type="RefSeq" id="WP_144767338.1">
    <property type="nucleotide sequence ID" value="NZ_BPQI01000219.1"/>
</dbReference>
<organism evidence="8 9">
    <name type="scientific">Methylobacterium dankookense</name>
    <dbReference type="NCBI Taxonomy" id="560405"/>
    <lineage>
        <taxon>Bacteria</taxon>
        <taxon>Pseudomonadati</taxon>
        <taxon>Pseudomonadota</taxon>
        <taxon>Alphaproteobacteria</taxon>
        <taxon>Hyphomicrobiales</taxon>
        <taxon>Methylobacteriaceae</taxon>
        <taxon>Methylobacterium</taxon>
    </lineage>
</organism>
<keyword evidence="2 4" id="KW-0560">Oxidoreductase</keyword>
<dbReference type="AlphaFoldDB" id="A0A564G500"/>
<comment type="function">
    <text evidence="4">The branched-chain alpha-keto dehydrogenase complex catalyzes the overall conversion of alpha-keto acids to acyl-CoA and CO(2). It contains multiple copies of three enzymatic components: branched-chain alpha-keto acid decarboxylase (E1), lipoamide acyltransferase (E2) and lipoamide dehydrogenase (E3).</text>
</comment>
<evidence type="ECO:0000259" key="5">
    <source>
        <dbReference type="Pfam" id="PF00676"/>
    </source>
</evidence>
<dbReference type="EMBL" id="CABFVH010000045">
    <property type="protein sequence ID" value="VUF15028.1"/>
    <property type="molecule type" value="Genomic_DNA"/>
</dbReference>
<dbReference type="SUPFAM" id="SSF52518">
    <property type="entry name" value="Thiamin diphosphate-binding fold (THDP-binding)"/>
    <property type="match status" value="1"/>
</dbReference>
<evidence type="ECO:0000259" key="6">
    <source>
        <dbReference type="Pfam" id="PF12573"/>
    </source>
</evidence>
<gene>
    <name evidence="8" type="primary">bkdA1</name>
    <name evidence="7" type="ORF">IFDJLNFL_5444</name>
    <name evidence="8" type="ORF">MTDSW087_04758</name>
</gene>
<evidence type="ECO:0000313" key="8">
    <source>
        <dbReference type="EMBL" id="VUF15028.1"/>
    </source>
</evidence>
<evidence type="ECO:0000313" key="7">
    <source>
        <dbReference type="EMBL" id="GJD59516.1"/>
    </source>
</evidence>
<evidence type="ECO:0000256" key="1">
    <source>
        <dbReference type="ARBA" id="ARBA00001964"/>
    </source>
</evidence>
<dbReference type="Proteomes" id="UP000401717">
    <property type="component" value="Unassembled WGS sequence"/>
</dbReference>
<dbReference type="Gene3D" id="3.40.50.970">
    <property type="match status" value="1"/>
</dbReference>
<dbReference type="GO" id="GO:0009083">
    <property type="term" value="P:branched-chain amino acid catabolic process"/>
    <property type="evidence" value="ECO:0007669"/>
    <property type="project" value="TreeGrafter"/>
</dbReference>
<evidence type="ECO:0000313" key="9">
    <source>
        <dbReference type="Proteomes" id="UP000401717"/>
    </source>
</evidence>
<comment type="cofactor">
    <cofactor evidence="1 4">
        <name>thiamine diphosphate</name>
        <dbReference type="ChEBI" id="CHEBI:58937"/>
    </cofactor>
</comment>
<dbReference type="InterPro" id="IPR022593">
    <property type="entry name" value="Oxoisoval_DH_suAlpha_N_dom"/>
</dbReference>
<keyword evidence="10" id="KW-1185">Reference proteome</keyword>
<comment type="similarity">
    <text evidence="4">Belongs to the BCKDHA family.</text>
</comment>
<feature type="domain" description="2-oxoisovalerate dehydrogenase E1 alpha subunit N-terminal" evidence="6">
    <location>
        <begin position="6"/>
        <end position="42"/>
    </location>
</feature>
<dbReference type="EC" id="1.2.4.4" evidence="4"/>
<evidence type="ECO:0000256" key="3">
    <source>
        <dbReference type="ARBA" id="ARBA00023052"/>
    </source>
</evidence>
<dbReference type="Proteomes" id="UP001055303">
    <property type="component" value="Unassembled WGS sequence"/>
</dbReference>
<accession>A0A564G500</accession>